<name>A0A2V1GWR8_9GAMM</name>
<dbReference type="Proteomes" id="UP000244906">
    <property type="component" value="Unassembled WGS sequence"/>
</dbReference>
<organism evidence="1 2">
    <name type="scientific">Pelagibaculum spongiae</name>
    <dbReference type="NCBI Taxonomy" id="2080658"/>
    <lineage>
        <taxon>Bacteria</taxon>
        <taxon>Pseudomonadati</taxon>
        <taxon>Pseudomonadota</taxon>
        <taxon>Gammaproteobacteria</taxon>
        <taxon>Oceanospirillales</taxon>
        <taxon>Pelagibaculum</taxon>
    </lineage>
</organism>
<evidence type="ECO:0000313" key="1">
    <source>
        <dbReference type="EMBL" id="PVZ71544.1"/>
    </source>
</evidence>
<accession>A0A2V1GWR8</accession>
<gene>
    <name evidence="1" type="ORF">DC094_00410</name>
</gene>
<dbReference type="AlphaFoldDB" id="A0A2V1GWR8"/>
<dbReference type="OrthoDB" id="7881187at2"/>
<dbReference type="RefSeq" id="WP_116685134.1">
    <property type="nucleotide sequence ID" value="NZ_CAWNYD010000001.1"/>
</dbReference>
<dbReference type="EMBL" id="QDDL01000001">
    <property type="protein sequence ID" value="PVZ71544.1"/>
    <property type="molecule type" value="Genomic_DNA"/>
</dbReference>
<sequence length="102" mass="11354">MDLNKKEKALMAIKASSGTGIGECGVDLFIQHHLEELNDSDWVKAIGFKKPTNNQVLESLVFKSCWDEGLAYDFSLPHEITDYVVSVRFDESGGIEEISMEG</sequence>
<evidence type="ECO:0000313" key="2">
    <source>
        <dbReference type="Proteomes" id="UP000244906"/>
    </source>
</evidence>
<protein>
    <recommendedName>
        <fullName evidence="3">DUF2004 domain-containing protein</fullName>
    </recommendedName>
</protein>
<proteinExistence type="predicted"/>
<keyword evidence="2" id="KW-1185">Reference proteome</keyword>
<comment type="caution">
    <text evidence="1">The sequence shown here is derived from an EMBL/GenBank/DDBJ whole genome shotgun (WGS) entry which is preliminary data.</text>
</comment>
<reference evidence="1 2" key="1">
    <citation type="submission" date="2018-04" db="EMBL/GenBank/DDBJ databases">
        <title>Thalassorhabdus spongiae gen. nov., sp. nov., isolated from a marine sponge in South-West Iceland.</title>
        <authorList>
            <person name="Knobloch S."/>
            <person name="Daussin A."/>
            <person name="Johannsson R."/>
            <person name="Marteinsson V.T."/>
        </authorList>
    </citation>
    <scope>NUCLEOTIDE SEQUENCE [LARGE SCALE GENOMIC DNA]</scope>
    <source>
        <strain evidence="1 2">Hp12</strain>
    </source>
</reference>
<evidence type="ECO:0008006" key="3">
    <source>
        <dbReference type="Google" id="ProtNLM"/>
    </source>
</evidence>